<dbReference type="EMBL" id="QXFT01002461">
    <property type="protein sequence ID" value="KAE9297953.1"/>
    <property type="molecule type" value="Genomic_DNA"/>
</dbReference>
<dbReference type="AlphaFoldDB" id="A0A6A4D570"/>
<proteinExistence type="predicted"/>
<gene>
    <name evidence="2" type="ORF">PR003_g23369</name>
</gene>
<organism evidence="2 3">
    <name type="scientific">Phytophthora rubi</name>
    <dbReference type="NCBI Taxonomy" id="129364"/>
    <lineage>
        <taxon>Eukaryota</taxon>
        <taxon>Sar</taxon>
        <taxon>Stramenopiles</taxon>
        <taxon>Oomycota</taxon>
        <taxon>Peronosporomycetes</taxon>
        <taxon>Peronosporales</taxon>
        <taxon>Peronosporaceae</taxon>
        <taxon>Phytophthora</taxon>
    </lineage>
</organism>
<dbReference type="Proteomes" id="UP000434957">
    <property type="component" value="Unassembled WGS sequence"/>
</dbReference>
<feature type="region of interest" description="Disordered" evidence="1">
    <location>
        <begin position="580"/>
        <end position="711"/>
    </location>
</feature>
<feature type="compositionally biased region" description="Polar residues" evidence="1">
    <location>
        <begin position="687"/>
        <end position="701"/>
    </location>
</feature>
<feature type="region of interest" description="Disordered" evidence="1">
    <location>
        <begin position="508"/>
        <end position="564"/>
    </location>
</feature>
<protein>
    <submittedName>
        <fullName evidence="2">Uncharacterized protein</fullName>
    </submittedName>
</protein>
<feature type="compositionally biased region" description="Basic and acidic residues" evidence="1">
    <location>
        <begin position="148"/>
        <end position="168"/>
    </location>
</feature>
<sequence>MVPVKVGDVLEFDALSASKDGGGGSSSPTKTEGRSLTTGRVVEVNPEDEGGGVTCTVQVSPYEPLQPLDLKRTFYKAVYEADALRSLSSEMVGWEIELESADTKHLERGVIKQVDCGINCALVLFAEGRKEWLDLTFFRVKISGHQPSPRDSDADGVARESTKPHNTGDDTSGISDSITPSSPHNFHVAVSSLSMPRIDPDAFDWHLEGTHVELCNRDGHFLEGAALCSKPKSHLQLYNENRGFFEVDCSVQVFKVVIHGLENLKKIPMGQIVEVYSPLIGRFRSGTVLKAAVLGHLTPIRFGPSTAVEWLDLKSQTFKLVFLPHITDAFEHLDDMDHALQHADLSPHKSHEQDSHRSPDLEYPHLYEGQGIEIFDDHSKQYLKFKVAAQSNWSSEAYIFEQVENPAGGTSSRSAKHVVSSLSHLRSRLLLQPAHWEKYHRILVGHRVDVYDRVGIGKSVMNGKIHAVGGSENSSDEPTILVRFKDGHQSWINLRTNKVKLRMHPAIEATRASEDGPKTPPQTSPRTEGSDEIYVSPKHTSNLIPAVHPIKNDSTPPKPDQAQSLFRIPSGEISHDLEYTLPKTSPIPNPVSEPEVPATGGGPGRKPPPGKRAALHRRASQSADVPKTSLPAEPTEPPVQPSPIKEESPLAQAVPPIKPLSPLQSPRIDSHQMRPVSPGGPLPPVQPGSNSNSPSKTQLPTQVGAHEHPGS</sequence>
<comment type="caution">
    <text evidence="2">The sequence shown here is derived from an EMBL/GenBank/DDBJ whole genome shotgun (WGS) entry which is preliminary data.</text>
</comment>
<keyword evidence="3" id="KW-1185">Reference proteome</keyword>
<name>A0A6A4D570_9STRA</name>
<evidence type="ECO:0000313" key="3">
    <source>
        <dbReference type="Proteomes" id="UP000434957"/>
    </source>
</evidence>
<evidence type="ECO:0000313" key="2">
    <source>
        <dbReference type="EMBL" id="KAE9297953.1"/>
    </source>
</evidence>
<reference evidence="2 3" key="1">
    <citation type="submission" date="2018-08" db="EMBL/GenBank/DDBJ databases">
        <title>Genomic investigation of the strawberry pathogen Phytophthora fragariae indicates pathogenicity is determined by transcriptional variation in three key races.</title>
        <authorList>
            <person name="Adams T.M."/>
            <person name="Armitage A.D."/>
            <person name="Sobczyk M.K."/>
            <person name="Bates H.J."/>
            <person name="Dunwell J.M."/>
            <person name="Nellist C.F."/>
            <person name="Harrison R.J."/>
        </authorList>
    </citation>
    <scope>NUCLEOTIDE SEQUENCE [LARGE SCALE GENOMIC DNA]</scope>
    <source>
        <strain evidence="2 3">SCRP333</strain>
    </source>
</reference>
<feature type="compositionally biased region" description="Polar residues" evidence="1">
    <location>
        <begin position="169"/>
        <end position="179"/>
    </location>
</feature>
<feature type="region of interest" description="Disordered" evidence="1">
    <location>
        <begin position="17"/>
        <end position="38"/>
    </location>
</feature>
<feature type="compositionally biased region" description="Polar residues" evidence="1">
    <location>
        <begin position="28"/>
        <end position="38"/>
    </location>
</feature>
<evidence type="ECO:0000256" key="1">
    <source>
        <dbReference type="SAM" id="MobiDB-lite"/>
    </source>
</evidence>
<feature type="region of interest" description="Disordered" evidence="1">
    <location>
        <begin position="145"/>
        <end position="179"/>
    </location>
</feature>
<accession>A0A6A4D570</accession>